<organism evidence="2 3">
    <name type="scientific">Aspergillus terreus (strain NIH 2624 / FGSC A1156)</name>
    <dbReference type="NCBI Taxonomy" id="341663"/>
    <lineage>
        <taxon>Eukaryota</taxon>
        <taxon>Fungi</taxon>
        <taxon>Dikarya</taxon>
        <taxon>Ascomycota</taxon>
        <taxon>Pezizomycotina</taxon>
        <taxon>Eurotiomycetes</taxon>
        <taxon>Eurotiomycetidae</taxon>
        <taxon>Eurotiales</taxon>
        <taxon>Aspergillaceae</taxon>
        <taxon>Aspergillus</taxon>
        <taxon>Aspergillus subgen. Circumdati</taxon>
    </lineage>
</organism>
<sequence>MKPSTLLLTIFAFAASGLADKTCTPSFDYCASDLTKDKGTIPSSHLWLHHVANIVSDAGFTADDLKAVLKGTDLANEDINNVLFHCKNPGIVGHPKRVGPEFCSPAKFVSHDAGLHTPDASMV</sequence>
<dbReference type="GeneID" id="4322140"/>
<dbReference type="OMA" id="NILFHCK"/>
<reference evidence="3" key="1">
    <citation type="submission" date="2005-09" db="EMBL/GenBank/DDBJ databases">
        <title>Annotation of the Aspergillus terreus NIH2624 genome.</title>
        <authorList>
            <person name="Birren B.W."/>
            <person name="Lander E.S."/>
            <person name="Galagan J.E."/>
            <person name="Nusbaum C."/>
            <person name="Devon K."/>
            <person name="Henn M."/>
            <person name="Ma L.-J."/>
            <person name="Jaffe D.B."/>
            <person name="Butler J."/>
            <person name="Alvarez P."/>
            <person name="Gnerre S."/>
            <person name="Grabherr M."/>
            <person name="Kleber M."/>
            <person name="Mauceli E.W."/>
            <person name="Brockman W."/>
            <person name="Rounsley S."/>
            <person name="Young S.K."/>
            <person name="LaButti K."/>
            <person name="Pushparaj V."/>
            <person name="DeCaprio D."/>
            <person name="Crawford M."/>
            <person name="Koehrsen M."/>
            <person name="Engels R."/>
            <person name="Montgomery P."/>
            <person name="Pearson M."/>
            <person name="Howarth C."/>
            <person name="Larson L."/>
            <person name="Luoma S."/>
            <person name="White J."/>
            <person name="Alvarado L."/>
            <person name="Kodira C.D."/>
            <person name="Zeng Q."/>
            <person name="Oleary S."/>
            <person name="Yandava C."/>
            <person name="Denning D.W."/>
            <person name="Nierman W.C."/>
            <person name="Milne T."/>
            <person name="Madden K."/>
        </authorList>
    </citation>
    <scope>NUCLEOTIDE SEQUENCE [LARGE SCALE GENOMIC DNA]</scope>
    <source>
        <strain evidence="3">NIH 2624 / FGSC A1156</strain>
    </source>
</reference>
<dbReference type="VEuPathDB" id="FungiDB:ATEG_06460"/>
<dbReference type="Proteomes" id="UP000007963">
    <property type="component" value="Unassembled WGS sequence"/>
</dbReference>
<proteinExistence type="predicted"/>
<evidence type="ECO:0000313" key="3">
    <source>
        <dbReference type="Proteomes" id="UP000007963"/>
    </source>
</evidence>
<dbReference type="RefSeq" id="XP_001215638.1">
    <property type="nucleotide sequence ID" value="XM_001215638.1"/>
</dbReference>
<dbReference type="HOGENOM" id="CLU_138695_0_0_1"/>
<gene>
    <name evidence="2" type="ORF">ATEG_06460</name>
</gene>
<accession>Q0CIM4</accession>
<feature type="chain" id="PRO_5004170219" evidence="1">
    <location>
        <begin position="20"/>
        <end position="123"/>
    </location>
</feature>
<keyword evidence="1" id="KW-0732">Signal</keyword>
<evidence type="ECO:0000256" key="1">
    <source>
        <dbReference type="SAM" id="SignalP"/>
    </source>
</evidence>
<dbReference type="OrthoDB" id="4440815at2759"/>
<dbReference type="EMBL" id="CH476602">
    <property type="protein sequence ID" value="EAU33004.1"/>
    <property type="molecule type" value="Genomic_DNA"/>
</dbReference>
<protein>
    <submittedName>
        <fullName evidence="2">Uncharacterized protein</fullName>
    </submittedName>
</protein>
<feature type="signal peptide" evidence="1">
    <location>
        <begin position="1"/>
        <end position="19"/>
    </location>
</feature>
<dbReference type="AlphaFoldDB" id="Q0CIM4"/>
<dbReference type="STRING" id="341663.Q0CIM4"/>
<name>Q0CIM4_ASPTN</name>
<evidence type="ECO:0000313" key="2">
    <source>
        <dbReference type="EMBL" id="EAU33004.1"/>
    </source>
</evidence>